<proteinExistence type="predicted"/>
<sequence>MPSHIKIYIENYISKINGEDVEYTIDFDSIESGRTLLKSISQTAEYNPDKFYNLRLRYSGRHRMHPGSWYSLPIKLFSKSEYDDIGEDDEGSGGYSGIIKVKKSIDNYTQYLTSQSKHDYKVFSDIEIGFKNTIKELSVINCGQGNWNEIHTDNEILIYDTGASSRYKTSEIQDLVEKRFSTFKNKEICIIISHWDMDHFQALKYLSDHHLRGIKYIYGPSNIPNSNVYKSTVEHLKSKNVGLTLISPSTKRTGRAINLNQVSSSNSVDVYRAVNGRSRNQTGIVLVIKGNSKITILTGDPSFST</sequence>
<gene>
    <name evidence="1" type="ORF">NX722_08780</name>
</gene>
<evidence type="ECO:0000313" key="1">
    <source>
        <dbReference type="EMBL" id="MCW7552733.1"/>
    </source>
</evidence>
<protein>
    <recommendedName>
        <fullName evidence="3">MBL fold metallo-hydrolase</fullName>
    </recommendedName>
</protein>
<dbReference type="Proteomes" id="UP001209854">
    <property type="component" value="Unassembled WGS sequence"/>
</dbReference>
<dbReference type="SUPFAM" id="SSF56281">
    <property type="entry name" value="Metallo-hydrolase/oxidoreductase"/>
    <property type="match status" value="1"/>
</dbReference>
<keyword evidence="2" id="KW-1185">Reference proteome</keyword>
<accession>A0ABT3MUH7</accession>
<comment type="caution">
    <text evidence="1">The sequence shown here is derived from an EMBL/GenBank/DDBJ whole genome shotgun (WGS) entry which is preliminary data.</text>
</comment>
<reference evidence="1 2" key="1">
    <citation type="submission" date="2022-10" db="EMBL/GenBank/DDBJ databases">
        <title>High-quality genome sequences of two octocoral-associated bacteria, Endozoicomonas euniceicola EF212 and Endozoicomonas gorgoniicola PS125.</title>
        <authorList>
            <person name="Chiou Y.-J."/>
            <person name="Chen Y.-H."/>
        </authorList>
    </citation>
    <scope>NUCLEOTIDE SEQUENCE [LARGE SCALE GENOMIC DNA]</scope>
    <source>
        <strain evidence="1 2">PS125</strain>
    </source>
</reference>
<dbReference type="InterPro" id="IPR036866">
    <property type="entry name" value="RibonucZ/Hydroxyglut_hydro"/>
</dbReference>
<evidence type="ECO:0008006" key="3">
    <source>
        <dbReference type="Google" id="ProtNLM"/>
    </source>
</evidence>
<dbReference type="Gene3D" id="3.60.15.10">
    <property type="entry name" value="Ribonuclease Z/Hydroxyacylglutathione hydrolase-like"/>
    <property type="match status" value="1"/>
</dbReference>
<name>A0ABT3MUH7_9GAMM</name>
<organism evidence="1 2">
    <name type="scientific">Endozoicomonas gorgoniicola</name>
    <dbReference type="NCBI Taxonomy" id="1234144"/>
    <lineage>
        <taxon>Bacteria</taxon>
        <taxon>Pseudomonadati</taxon>
        <taxon>Pseudomonadota</taxon>
        <taxon>Gammaproteobacteria</taxon>
        <taxon>Oceanospirillales</taxon>
        <taxon>Endozoicomonadaceae</taxon>
        <taxon>Endozoicomonas</taxon>
    </lineage>
</organism>
<evidence type="ECO:0000313" key="2">
    <source>
        <dbReference type="Proteomes" id="UP001209854"/>
    </source>
</evidence>
<dbReference type="PANTHER" id="PTHR30619:SF1">
    <property type="entry name" value="RECOMBINATION PROTEIN 2"/>
    <property type="match status" value="1"/>
</dbReference>
<dbReference type="RefSeq" id="WP_262567661.1">
    <property type="nucleotide sequence ID" value="NZ_JAPFCC010000001.1"/>
</dbReference>
<dbReference type="PANTHER" id="PTHR30619">
    <property type="entry name" value="DNA INTERNALIZATION/COMPETENCE PROTEIN COMEC/REC2"/>
    <property type="match status" value="1"/>
</dbReference>
<dbReference type="InterPro" id="IPR052159">
    <property type="entry name" value="Competence_DNA_uptake"/>
</dbReference>
<dbReference type="EMBL" id="JAPFCC010000001">
    <property type="protein sequence ID" value="MCW7552733.1"/>
    <property type="molecule type" value="Genomic_DNA"/>
</dbReference>